<feature type="region of interest" description="Disordered" evidence="1">
    <location>
        <begin position="26"/>
        <end position="48"/>
    </location>
</feature>
<evidence type="ECO:0000313" key="2">
    <source>
        <dbReference type="Proteomes" id="UP000887572"/>
    </source>
</evidence>
<evidence type="ECO:0000313" key="3">
    <source>
        <dbReference type="WBParaSite" id="Gr19_v10_g1376.t1"/>
    </source>
</evidence>
<dbReference type="Proteomes" id="UP000887572">
    <property type="component" value="Unplaced"/>
</dbReference>
<protein>
    <submittedName>
        <fullName evidence="3">Uncharacterized protein</fullName>
    </submittedName>
</protein>
<dbReference type="AlphaFoldDB" id="A0A914H3W8"/>
<organism evidence="2 3">
    <name type="scientific">Globodera rostochiensis</name>
    <name type="common">Golden nematode worm</name>
    <name type="synonym">Heterodera rostochiensis</name>
    <dbReference type="NCBI Taxonomy" id="31243"/>
    <lineage>
        <taxon>Eukaryota</taxon>
        <taxon>Metazoa</taxon>
        <taxon>Ecdysozoa</taxon>
        <taxon>Nematoda</taxon>
        <taxon>Chromadorea</taxon>
        <taxon>Rhabditida</taxon>
        <taxon>Tylenchina</taxon>
        <taxon>Tylenchomorpha</taxon>
        <taxon>Tylenchoidea</taxon>
        <taxon>Heteroderidae</taxon>
        <taxon>Heteroderinae</taxon>
        <taxon>Globodera</taxon>
    </lineage>
</organism>
<evidence type="ECO:0000256" key="1">
    <source>
        <dbReference type="SAM" id="MobiDB-lite"/>
    </source>
</evidence>
<dbReference type="WBParaSite" id="Gr19_v10_g1376.t1">
    <property type="protein sequence ID" value="Gr19_v10_g1376.t1"/>
    <property type="gene ID" value="Gr19_v10_g1376"/>
</dbReference>
<sequence>MTDGTTATGSNLLLCRCDRRLTWHEGKENTRSGERNGREERKTKESDVLNKEDTVPCGVEKLPSTTTTQIRSRRRQLIDWTNRCKSWPPRVFVHLLSILHE</sequence>
<name>A0A914H3W8_GLORO</name>
<accession>A0A914H3W8</accession>
<keyword evidence="2" id="KW-1185">Reference proteome</keyword>
<reference evidence="3" key="1">
    <citation type="submission" date="2022-11" db="UniProtKB">
        <authorList>
            <consortium name="WormBaseParasite"/>
        </authorList>
    </citation>
    <scope>IDENTIFICATION</scope>
</reference>
<proteinExistence type="predicted"/>